<reference key="1">
    <citation type="submission" date="2009-08" db="EMBL/GenBank/DDBJ databases">
        <title>The genome sequence of Spirochaeta thermophila DSM6192.</title>
        <authorList>
            <person name="Angelov A."/>
            <person name="Mientus M."/>
            <person name="Wittenberg S."/>
            <person name="Lehmann R."/>
            <person name="Liesegang H."/>
            <person name="Daniel R."/>
            <person name="Liebl W."/>
        </authorList>
    </citation>
    <scope>NUCLEOTIDE SEQUENCE</scope>
    <source>
        <strain>DSM 6192</strain>
    </source>
</reference>
<proteinExistence type="predicted"/>
<protein>
    <submittedName>
        <fullName evidence="1">Uncharacterized protein</fullName>
    </submittedName>
</protein>
<dbReference type="KEGG" id="sta:STHERM_c00570"/>
<evidence type="ECO:0000313" key="1">
    <source>
        <dbReference type="EMBL" id="ADN01033.1"/>
    </source>
</evidence>
<accession>E0RTX7</accession>
<dbReference type="AlphaFoldDB" id="E0RTX7"/>
<reference evidence="1 2" key="2">
    <citation type="journal article" date="2010" name="J. Bacteriol.">
        <title>Genome sequence of the polysaccharide-degrading, thermophilic anaerobe Spirochaeta thermophila DSM 6192.</title>
        <authorList>
            <person name="Angelov A."/>
            <person name="Liebl S."/>
            <person name="Ballschmiter M."/>
            <person name="Bomeke M."/>
            <person name="Lehmann R."/>
            <person name="Liesegang H."/>
            <person name="Daniel R."/>
            <person name="Liebl W."/>
        </authorList>
    </citation>
    <scope>NUCLEOTIDE SEQUENCE [LARGE SCALE GENOMIC DNA]</scope>
    <source>
        <strain evidence="2">ATCC 49972 / DSM 6192 / RI 19.B1</strain>
    </source>
</reference>
<gene>
    <name evidence="1" type="ordered locus">STHERM_c00570</name>
</gene>
<dbReference type="EMBL" id="CP001698">
    <property type="protein sequence ID" value="ADN01033.1"/>
    <property type="molecule type" value="Genomic_DNA"/>
</dbReference>
<organism evidence="1 2">
    <name type="scientific">Winmispira thermophila (strain ATCC 49972 / DSM 6192 / RI 19.B1)</name>
    <name type="common">Spirochaeta thermophila</name>
    <dbReference type="NCBI Taxonomy" id="665571"/>
    <lineage>
        <taxon>Bacteria</taxon>
        <taxon>Pseudomonadati</taxon>
        <taxon>Spirochaetota</taxon>
        <taxon>Spirochaetia</taxon>
        <taxon>Winmispirales</taxon>
        <taxon>Winmispiraceae</taxon>
        <taxon>Winmispira</taxon>
    </lineage>
</organism>
<name>E0RTX7_WINT6</name>
<dbReference type="PaxDb" id="665571-STHERM_c00570"/>
<dbReference type="HOGENOM" id="CLU_1776287_0_0_12"/>
<dbReference type="Proteomes" id="UP000001296">
    <property type="component" value="Chromosome"/>
</dbReference>
<evidence type="ECO:0000313" key="2">
    <source>
        <dbReference type="Proteomes" id="UP000001296"/>
    </source>
</evidence>
<sequence>MGIGALRVWWESQGEGWGREGVVERWGKVWRVGVGYGVCTNEVGYEKSMLHSIEVLGGGGWHWGSRVVMCEVHVEALVRVDVLVHEEKYGDTERIVSVVVGPGMGVDAWYEVGGGWQVGVSVGGEVVSYADPWWGMRMGIGVRCSL</sequence>